<evidence type="ECO:0000313" key="1">
    <source>
        <dbReference type="EMBL" id="KUO18486.1"/>
    </source>
</evidence>
<sequence>MGRVRDHFTFTAPIFGRFSRPPPVIDQRALAVNRIDCRLSLRDLNRGAPTRIPFRVPLREAKKLR</sequence>
<keyword evidence="2" id="KW-1185">Reference proteome</keyword>
<dbReference type="Proteomes" id="UP000053260">
    <property type="component" value="Unassembled WGS sequence"/>
</dbReference>
<organism evidence="1 2">
    <name type="scientific">Streptomyces dysideae</name>
    <dbReference type="NCBI Taxonomy" id="909626"/>
    <lineage>
        <taxon>Bacteria</taxon>
        <taxon>Bacillati</taxon>
        <taxon>Actinomycetota</taxon>
        <taxon>Actinomycetes</taxon>
        <taxon>Kitasatosporales</taxon>
        <taxon>Streptomycetaceae</taxon>
        <taxon>Streptomyces</taxon>
    </lineage>
</organism>
<dbReference type="AlphaFoldDB" id="A0A124IEJ2"/>
<comment type="caution">
    <text evidence="1">The sequence shown here is derived from an EMBL/GenBank/DDBJ whole genome shotgun (WGS) entry which is preliminary data.</text>
</comment>
<reference evidence="1 2" key="1">
    <citation type="submission" date="2015-10" db="EMBL/GenBank/DDBJ databases">
        <title>Draft genome sequence of Streptomyces sp. RV15, isolated from a marine sponge.</title>
        <authorList>
            <person name="Ruckert C."/>
            <person name="Abdelmohsen U.R."/>
            <person name="Winkler A."/>
            <person name="Hentschel U."/>
            <person name="Kalinowski J."/>
            <person name="Kampfer P."/>
            <person name="Glaeser S."/>
        </authorList>
    </citation>
    <scope>NUCLEOTIDE SEQUENCE [LARGE SCALE GENOMIC DNA]</scope>
    <source>
        <strain evidence="1 2">RV15</strain>
    </source>
</reference>
<accession>A0A124IEJ2</accession>
<proteinExistence type="predicted"/>
<gene>
    <name evidence="1" type="ORF">AQJ91_25120</name>
</gene>
<dbReference type="EMBL" id="LMXB01000064">
    <property type="protein sequence ID" value="KUO18486.1"/>
    <property type="molecule type" value="Genomic_DNA"/>
</dbReference>
<evidence type="ECO:0000313" key="2">
    <source>
        <dbReference type="Proteomes" id="UP000053260"/>
    </source>
</evidence>
<protein>
    <submittedName>
        <fullName evidence="1">Uncharacterized protein</fullName>
    </submittedName>
</protein>
<name>A0A124IEJ2_9ACTN</name>